<dbReference type="Pfam" id="PF00275">
    <property type="entry name" value="EPSP_synthase"/>
    <property type="match status" value="1"/>
</dbReference>
<dbReference type="EMBL" id="JBHEZX010000010">
    <property type="protein sequence ID" value="MFC1412168.1"/>
    <property type="molecule type" value="Genomic_DNA"/>
</dbReference>
<dbReference type="InterPro" id="IPR036968">
    <property type="entry name" value="Enolpyruvate_Tfrase_sf"/>
</dbReference>
<dbReference type="EC" id="2.5.1.7" evidence="13"/>
<keyword evidence="6 13" id="KW-0133">Cell shape</keyword>
<evidence type="ECO:0000256" key="7">
    <source>
        <dbReference type="ARBA" id="ARBA00022984"/>
    </source>
</evidence>
<comment type="similarity">
    <text evidence="11 13">Belongs to the EPSP synthase family. MurA subfamily.</text>
</comment>
<dbReference type="PANTHER" id="PTHR43783">
    <property type="entry name" value="UDP-N-ACETYLGLUCOSAMINE 1-CARBOXYVINYLTRANSFERASE"/>
    <property type="match status" value="1"/>
</dbReference>
<dbReference type="EMBL" id="JBHEZY010000001">
    <property type="protein sequence ID" value="MFC1429894.1"/>
    <property type="molecule type" value="Genomic_DNA"/>
</dbReference>
<evidence type="ECO:0000256" key="9">
    <source>
        <dbReference type="ARBA" id="ARBA00023316"/>
    </source>
</evidence>
<comment type="pathway">
    <text evidence="2 13">Cell wall biogenesis; peptidoglycan biosynthesis.</text>
</comment>
<evidence type="ECO:0000313" key="15">
    <source>
        <dbReference type="EMBL" id="MFC1412168.1"/>
    </source>
</evidence>
<keyword evidence="9 13" id="KW-0961">Cell wall biogenesis/degradation</keyword>
<feature type="domain" description="Enolpyruvate transferase" evidence="14">
    <location>
        <begin position="9"/>
        <end position="415"/>
    </location>
</feature>
<evidence type="ECO:0000259" key="14">
    <source>
        <dbReference type="Pfam" id="PF00275"/>
    </source>
</evidence>
<organism evidence="15 18">
    <name type="scientific">Streptacidiphilus alkalitolerans</name>
    <dbReference type="NCBI Taxonomy" id="3342712"/>
    <lineage>
        <taxon>Bacteria</taxon>
        <taxon>Bacillati</taxon>
        <taxon>Actinomycetota</taxon>
        <taxon>Actinomycetes</taxon>
        <taxon>Kitasatosporales</taxon>
        <taxon>Streptomycetaceae</taxon>
        <taxon>Streptacidiphilus</taxon>
    </lineage>
</organism>
<evidence type="ECO:0000256" key="8">
    <source>
        <dbReference type="ARBA" id="ARBA00023306"/>
    </source>
</evidence>
<evidence type="ECO:0000313" key="17">
    <source>
        <dbReference type="Proteomes" id="UP001592530"/>
    </source>
</evidence>
<name>A0ABV6VET4_9ACTN</name>
<evidence type="ECO:0000256" key="13">
    <source>
        <dbReference type="HAMAP-Rule" id="MF_00111"/>
    </source>
</evidence>
<dbReference type="Gene3D" id="3.65.10.10">
    <property type="entry name" value="Enolpyruvate transferase domain"/>
    <property type="match status" value="2"/>
</dbReference>
<evidence type="ECO:0000256" key="3">
    <source>
        <dbReference type="ARBA" id="ARBA00022490"/>
    </source>
</evidence>
<dbReference type="NCBIfam" id="TIGR01072">
    <property type="entry name" value="murA"/>
    <property type="match status" value="1"/>
</dbReference>
<feature type="active site" description="Proton donor" evidence="13">
    <location>
        <position position="125"/>
    </location>
</feature>
<comment type="subcellular location">
    <subcellularLocation>
        <location evidence="1 13">Cytoplasm</location>
    </subcellularLocation>
</comment>
<comment type="caution">
    <text evidence="15">The sequence shown here is derived from an EMBL/GenBank/DDBJ whole genome shotgun (WGS) entry which is preliminary data.</text>
</comment>
<keyword evidence="7 13" id="KW-0573">Peptidoglycan synthesis</keyword>
<evidence type="ECO:0000256" key="5">
    <source>
        <dbReference type="ARBA" id="ARBA00022679"/>
    </source>
</evidence>
<comment type="caution">
    <text evidence="13">Lacks conserved residue(s) required for the propagation of feature annotation.</text>
</comment>
<dbReference type="InterPro" id="IPR005750">
    <property type="entry name" value="UDP_GlcNAc_COvinyl_MurA"/>
</dbReference>
<evidence type="ECO:0000256" key="2">
    <source>
        <dbReference type="ARBA" id="ARBA00004752"/>
    </source>
</evidence>
<keyword evidence="8 13" id="KW-0131">Cell cycle</keyword>
<feature type="binding site" evidence="13">
    <location>
        <position position="101"/>
    </location>
    <ligand>
        <name>UDP-N-acetyl-alpha-D-glucosamine</name>
        <dbReference type="ChEBI" id="CHEBI:57705"/>
    </ligand>
</feature>
<evidence type="ECO:0000256" key="11">
    <source>
        <dbReference type="ARBA" id="ARBA00038367"/>
    </source>
</evidence>
<keyword evidence="3 13" id="KW-0963">Cytoplasm</keyword>
<evidence type="ECO:0000256" key="4">
    <source>
        <dbReference type="ARBA" id="ARBA00022618"/>
    </source>
</evidence>
<evidence type="ECO:0000313" key="16">
    <source>
        <dbReference type="EMBL" id="MFC1429894.1"/>
    </source>
</evidence>
<dbReference type="NCBIfam" id="NF006873">
    <property type="entry name" value="PRK09369.1"/>
    <property type="match status" value="1"/>
</dbReference>
<gene>
    <name evidence="13 15" type="primary">murA</name>
    <name evidence="16" type="ORF">ACEZDB_04385</name>
    <name evidence="15" type="ORF">ACEZDG_23150</name>
</gene>
<dbReference type="RefSeq" id="WP_380512628.1">
    <property type="nucleotide sequence ID" value="NZ_JBHEZX010000010.1"/>
</dbReference>
<evidence type="ECO:0000313" key="18">
    <source>
        <dbReference type="Proteomes" id="UP001592582"/>
    </source>
</evidence>
<comment type="catalytic activity">
    <reaction evidence="12 13">
        <text>phosphoenolpyruvate + UDP-N-acetyl-alpha-D-glucosamine = UDP-N-acetyl-3-O-(1-carboxyvinyl)-alpha-D-glucosamine + phosphate</text>
        <dbReference type="Rhea" id="RHEA:18681"/>
        <dbReference type="ChEBI" id="CHEBI:43474"/>
        <dbReference type="ChEBI" id="CHEBI:57705"/>
        <dbReference type="ChEBI" id="CHEBI:58702"/>
        <dbReference type="ChEBI" id="CHEBI:68483"/>
        <dbReference type="EC" id="2.5.1.7"/>
    </reaction>
</comment>
<proteinExistence type="inferred from homology"/>
<dbReference type="InterPro" id="IPR013792">
    <property type="entry name" value="RNA3'P_cycl/enolpyr_Trfase_a/b"/>
</dbReference>
<evidence type="ECO:0000256" key="10">
    <source>
        <dbReference type="ARBA" id="ARBA00037534"/>
    </source>
</evidence>
<evidence type="ECO:0000256" key="12">
    <source>
        <dbReference type="ARBA" id="ARBA00047527"/>
    </source>
</evidence>
<keyword evidence="5 13" id="KW-0808">Transferase</keyword>
<feature type="binding site" evidence="13">
    <location>
        <position position="336"/>
    </location>
    <ligand>
        <name>UDP-N-acetyl-alpha-D-glucosamine</name>
        <dbReference type="ChEBI" id="CHEBI:57705"/>
    </ligand>
</feature>
<feature type="binding site" evidence="13">
    <location>
        <position position="314"/>
    </location>
    <ligand>
        <name>UDP-N-acetyl-alpha-D-glucosamine</name>
        <dbReference type="ChEBI" id="CHEBI:57705"/>
    </ligand>
</feature>
<reference evidence="17 18" key="1">
    <citation type="submission" date="2024-09" db="EMBL/GenBank/DDBJ databases">
        <authorList>
            <person name="Lee S.D."/>
        </authorList>
    </citation>
    <scope>NUCLEOTIDE SEQUENCE [LARGE SCALE GENOMIC DNA]</scope>
    <source>
        <strain evidence="15 18">N1-1</strain>
        <strain evidence="16 17">N1-3</strain>
    </source>
</reference>
<dbReference type="Proteomes" id="UP001592530">
    <property type="component" value="Unassembled WGS sequence"/>
</dbReference>
<protein>
    <recommendedName>
        <fullName evidence="13">UDP-N-acetylglucosamine 1-carboxyvinyltransferase</fullName>
        <ecNumber evidence="13">2.5.1.7</ecNumber>
    </recommendedName>
    <alternativeName>
        <fullName evidence="13">Enoylpyruvate transferase</fullName>
    </alternativeName>
    <alternativeName>
        <fullName evidence="13">UDP-N-acetylglucosamine enolpyruvyl transferase</fullName>
        <shortName evidence="13">EPT</shortName>
    </alternativeName>
</protein>
<sequence>MTERLRVVGGARLAGRVRVPGAKNSALKLMAASLLAEGRTRLGNLPRILDVEIMAELLRRMGCTVTLEWSALPGHHSGTAVIDVPAEPGHEADYDLVRMMRASIAVLGPLLARCGQVRVARPGGDAIGSRGLDMHIDGLTKLGAVITNEHGFLVASAPGGLVGTSVELDFPSVGATENILMAAVLAEGATVIDNAAREPEIVDLCLMLEAMGAKIGGAGSSTIEVQGVPKLSPVAYETVPDRIVAGTFAVAAAMTQGDITVEHARAEHLRIALDKITACGAEVSLVPDGFRVVMDRRPKAVDVVTLPYPGFATDLQPQFAALNAVAEGVSMITENIFEARFVFLQELARLGGQVRTDGHHAVLRGVPRLSGAPVRATDVRAGMGLVLAGLVAEGVTLVSEIHHIDRGYAGLVEQLNALGAEVGREPDPDVVLLP</sequence>
<accession>A0ABV6VET4</accession>
<dbReference type="PANTHER" id="PTHR43783:SF1">
    <property type="entry name" value="UDP-N-ACETYLGLUCOSAMINE 1-CARBOXYVINYLTRANSFERASE"/>
    <property type="match status" value="1"/>
</dbReference>
<keyword evidence="4 13" id="KW-0132">Cell division</keyword>
<comment type="function">
    <text evidence="10 13">Cell wall formation. Adds enolpyruvyl to UDP-N-acetylglucosamine.</text>
</comment>
<evidence type="ECO:0000256" key="1">
    <source>
        <dbReference type="ARBA" id="ARBA00004496"/>
    </source>
</evidence>
<feature type="binding site" evidence="13">
    <location>
        <begin position="23"/>
        <end position="24"/>
    </location>
    <ligand>
        <name>phosphoenolpyruvate</name>
        <dbReference type="ChEBI" id="CHEBI:58702"/>
    </ligand>
</feature>
<dbReference type="SUPFAM" id="SSF55205">
    <property type="entry name" value="EPT/RTPC-like"/>
    <property type="match status" value="1"/>
</dbReference>
<dbReference type="HAMAP" id="MF_00111">
    <property type="entry name" value="MurA"/>
    <property type="match status" value="1"/>
</dbReference>
<dbReference type="Proteomes" id="UP001592582">
    <property type="component" value="Unassembled WGS sequence"/>
</dbReference>
<dbReference type="InterPro" id="IPR001986">
    <property type="entry name" value="Enolpyruvate_Tfrase_dom"/>
</dbReference>
<evidence type="ECO:0000256" key="6">
    <source>
        <dbReference type="ARBA" id="ARBA00022960"/>
    </source>
</evidence>
<keyword evidence="18" id="KW-1185">Reference proteome</keyword>
<dbReference type="GO" id="GO:0008760">
    <property type="term" value="F:UDP-N-acetylglucosamine 1-carboxyvinyltransferase activity"/>
    <property type="evidence" value="ECO:0007669"/>
    <property type="project" value="UniProtKB-EC"/>
</dbReference>
<dbReference type="InterPro" id="IPR050068">
    <property type="entry name" value="MurA_subfamily"/>
</dbReference>
<dbReference type="CDD" id="cd01555">
    <property type="entry name" value="UdpNAET"/>
    <property type="match status" value="1"/>
</dbReference>